<comment type="caution">
    <text evidence="1">The sequence shown here is derived from an EMBL/GenBank/DDBJ whole genome shotgun (WGS) entry which is preliminary data.</text>
</comment>
<name>X1VID8_9ZZZZ</name>
<accession>X1VID8</accession>
<evidence type="ECO:0000313" key="1">
    <source>
        <dbReference type="EMBL" id="GAJ07330.1"/>
    </source>
</evidence>
<reference evidence="1" key="1">
    <citation type="journal article" date="2014" name="Front. Microbiol.">
        <title>High frequency of phylogenetically diverse reductive dehalogenase-homologous genes in deep subseafloor sedimentary metagenomes.</title>
        <authorList>
            <person name="Kawai M."/>
            <person name="Futagami T."/>
            <person name="Toyoda A."/>
            <person name="Takaki Y."/>
            <person name="Nishi S."/>
            <person name="Hori S."/>
            <person name="Arai W."/>
            <person name="Tsubouchi T."/>
            <person name="Morono Y."/>
            <person name="Uchiyama I."/>
            <person name="Ito T."/>
            <person name="Fujiyama A."/>
            <person name="Inagaki F."/>
            <person name="Takami H."/>
        </authorList>
    </citation>
    <scope>NUCLEOTIDE SEQUENCE</scope>
    <source>
        <strain evidence="1">Expedition CK06-06</strain>
    </source>
</reference>
<dbReference type="AlphaFoldDB" id="X1VID8"/>
<protein>
    <submittedName>
        <fullName evidence="1">Uncharacterized protein</fullName>
    </submittedName>
</protein>
<proteinExistence type="predicted"/>
<sequence length="71" mass="7926">MKEIKTFWFTNVTGVIGLFVGEDEVTGERKAYIGVASGRNEQADTEYVKTHGSPVSLAFLQDMMALMRKPK</sequence>
<gene>
    <name evidence="1" type="ORF">S12H4_52359</name>
</gene>
<dbReference type="EMBL" id="BARW01033211">
    <property type="protein sequence ID" value="GAJ07330.1"/>
    <property type="molecule type" value="Genomic_DNA"/>
</dbReference>
<organism evidence="1">
    <name type="scientific">marine sediment metagenome</name>
    <dbReference type="NCBI Taxonomy" id="412755"/>
    <lineage>
        <taxon>unclassified sequences</taxon>
        <taxon>metagenomes</taxon>
        <taxon>ecological metagenomes</taxon>
    </lineage>
</organism>